<dbReference type="RefSeq" id="XP_025358854.1">
    <property type="nucleotide sequence ID" value="XM_025502117.1"/>
</dbReference>
<evidence type="ECO:0000313" key="2">
    <source>
        <dbReference type="Proteomes" id="UP000245771"/>
    </source>
</evidence>
<evidence type="ECO:0000313" key="1">
    <source>
        <dbReference type="EMBL" id="PWN38552.1"/>
    </source>
</evidence>
<accession>A0A316VLT2</accession>
<sequence length="70" mass="8198">MKDLTQCGLCVKYIQSIVLGLACYAHFEAWQYHYCSQRSSCILEYLAAISEYPMHLNLKLNHNREKEQIS</sequence>
<dbReference type="Proteomes" id="UP000245771">
    <property type="component" value="Unassembled WGS sequence"/>
</dbReference>
<protein>
    <submittedName>
        <fullName evidence="1">Uncharacterized protein</fullName>
    </submittedName>
</protein>
<proteinExistence type="predicted"/>
<dbReference type="GeneID" id="37023898"/>
<reference evidence="1 2" key="1">
    <citation type="journal article" date="2018" name="Mol. Biol. Evol.">
        <title>Broad Genomic Sampling Reveals a Smut Pathogenic Ancestry of the Fungal Clade Ustilaginomycotina.</title>
        <authorList>
            <person name="Kijpornyongpan T."/>
            <person name="Mondo S.J."/>
            <person name="Barry K."/>
            <person name="Sandor L."/>
            <person name="Lee J."/>
            <person name="Lipzen A."/>
            <person name="Pangilinan J."/>
            <person name="LaButti K."/>
            <person name="Hainaut M."/>
            <person name="Henrissat B."/>
            <person name="Grigoriev I.V."/>
            <person name="Spatafora J.W."/>
            <person name="Aime M.C."/>
        </authorList>
    </citation>
    <scope>NUCLEOTIDE SEQUENCE [LARGE SCALE GENOMIC DNA]</scope>
    <source>
        <strain evidence="1 2">MCA 3882</strain>
    </source>
</reference>
<dbReference type="AlphaFoldDB" id="A0A316VLT2"/>
<name>A0A316VLT2_9BASI</name>
<keyword evidence="2" id="KW-1185">Reference proteome</keyword>
<gene>
    <name evidence="1" type="ORF">FA14DRAFT_27801</name>
</gene>
<dbReference type="PROSITE" id="PS51257">
    <property type="entry name" value="PROKAR_LIPOPROTEIN"/>
    <property type="match status" value="1"/>
</dbReference>
<dbReference type="InParanoid" id="A0A316VLT2"/>
<dbReference type="EMBL" id="KZ819602">
    <property type="protein sequence ID" value="PWN38552.1"/>
    <property type="molecule type" value="Genomic_DNA"/>
</dbReference>
<organism evidence="1 2">
    <name type="scientific">Meira miltonrushii</name>
    <dbReference type="NCBI Taxonomy" id="1280837"/>
    <lineage>
        <taxon>Eukaryota</taxon>
        <taxon>Fungi</taxon>
        <taxon>Dikarya</taxon>
        <taxon>Basidiomycota</taxon>
        <taxon>Ustilaginomycotina</taxon>
        <taxon>Exobasidiomycetes</taxon>
        <taxon>Exobasidiales</taxon>
        <taxon>Brachybasidiaceae</taxon>
        <taxon>Meira</taxon>
    </lineage>
</organism>